<protein>
    <recommendedName>
        <fullName evidence="5">Cytochrome c domain-containing protein</fullName>
    </recommendedName>
</protein>
<evidence type="ECO:0000256" key="4">
    <source>
        <dbReference type="PROSITE-ProRule" id="PRU00433"/>
    </source>
</evidence>
<dbReference type="KEGG" id="acaf:CA12_14860"/>
<gene>
    <name evidence="6" type="ORF">CA12_14860</name>
</gene>
<dbReference type="EMBL" id="CP036265">
    <property type="protein sequence ID" value="QDT15401.1"/>
    <property type="molecule type" value="Genomic_DNA"/>
</dbReference>
<dbReference type="InterPro" id="IPR036939">
    <property type="entry name" value="Cu2_ascorb_mOase_N_sf"/>
</dbReference>
<dbReference type="PANTHER" id="PTHR43640:SF1">
    <property type="entry name" value="THIOREDOXIN-DEPENDENT PEROXIREDOXIN"/>
    <property type="match status" value="1"/>
</dbReference>
<dbReference type="Pfam" id="PF00578">
    <property type="entry name" value="AhpC-TSA"/>
    <property type="match status" value="1"/>
</dbReference>
<keyword evidence="7" id="KW-1185">Reference proteome</keyword>
<proteinExistence type="predicted"/>
<dbReference type="InterPro" id="IPR008977">
    <property type="entry name" value="PHM/PNGase_F_dom_sf"/>
</dbReference>
<name>A0A517P7P9_9PLAN</name>
<feature type="domain" description="Cytochrome c" evidence="5">
    <location>
        <begin position="217"/>
        <end position="301"/>
    </location>
</feature>
<accession>A0A517P7P9</accession>
<dbReference type="SUPFAM" id="SSF49742">
    <property type="entry name" value="PHM/PNGase F"/>
    <property type="match status" value="2"/>
</dbReference>
<keyword evidence="3" id="KW-1015">Disulfide bond</keyword>
<dbReference type="PROSITE" id="PS51007">
    <property type="entry name" value="CYTC"/>
    <property type="match status" value="1"/>
</dbReference>
<dbReference type="Gene3D" id="2.60.120.310">
    <property type="entry name" value="Copper type II, ascorbate-dependent monooxygenase, N-terminal domain"/>
    <property type="match status" value="1"/>
</dbReference>
<dbReference type="SUPFAM" id="SSF52833">
    <property type="entry name" value="Thioredoxin-like"/>
    <property type="match status" value="1"/>
</dbReference>
<dbReference type="Proteomes" id="UP000318741">
    <property type="component" value="Chromosome"/>
</dbReference>
<dbReference type="PANTHER" id="PTHR43640">
    <property type="entry name" value="OS07G0260300 PROTEIN"/>
    <property type="match status" value="1"/>
</dbReference>
<dbReference type="InterPro" id="IPR014784">
    <property type="entry name" value="Cu2_ascorb_mOase-like_C"/>
</dbReference>
<evidence type="ECO:0000256" key="1">
    <source>
        <dbReference type="ARBA" id="ARBA00022723"/>
    </source>
</evidence>
<evidence type="ECO:0000256" key="2">
    <source>
        <dbReference type="ARBA" id="ARBA00023004"/>
    </source>
</evidence>
<dbReference type="GO" id="GO:0016209">
    <property type="term" value="F:antioxidant activity"/>
    <property type="evidence" value="ECO:0007669"/>
    <property type="project" value="InterPro"/>
</dbReference>
<dbReference type="AlphaFoldDB" id="A0A517P7P9"/>
<dbReference type="GO" id="GO:0005507">
    <property type="term" value="F:copper ion binding"/>
    <property type="evidence" value="ECO:0007669"/>
    <property type="project" value="InterPro"/>
</dbReference>
<keyword evidence="4" id="KW-0349">Heme</keyword>
<keyword evidence="2 4" id="KW-0408">Iron</keyword>
<evidence type="ECO:0000259" key="5">
    <source>
        <dbReference type="PROSITE" id="PS51007"/>
    </source>
</evidence>
<evidence type="ECO:0000256" key="3">
    <source>
        <dbReference type="ARBA" id="ARBA00023157"/>
    </source>
</evidence>
<dbReference type="InterPro" id="IPR047262">
    <property type="entry name" value="PRX-like1"/>
</dbReference>
<dbReference type="RefSeq" id="WP_165700607.1">
    <property type="nucleotide sequence ID" value="NZ_CP036265.1"/>
</dbReference>
<reference evidence="6 7" key="1">
    <citation type="submission" date="2019-02" db="EMBL/GenBank/DDBJ databases">
        <title>Deep-cultivation of Planctomycetes and their phenomic and genomic characterization uncovers novel biology.</title>
        <authorList>
            <person name="Wiegand S."/>
            <person name="Jogler M."/>
            <person name="Boedeker C."/>
            <person name="Pinto D."/>
            <person name="Vollmers J."/>
            <person name="Rivas-Marin E."/>
            <person name="Kohn T."/>
            <person name="Peeters S.H."/>
            <person name="Heuer A."/>
            <person name="Rast P."/>
            <person name="Oberbeckmann S."/>
            <person name="Bunk B."/>
            <person name="Jeske O."/>
            <person name="Meyerdierks A."/>
            <person name="Storesund J.E."/>
            <person name="Kallscheuer N."/>
            <person name="Luecker S."/>
            <person name="Lage O.M."/>
            <person name="Pohl T."/>
            <person name="Merkel B.J."/>
            <person name="Hornburger P."/>
            <person name="Mueller R.-W."/>
            <person name="Bruemmer F."/>
            <person name="Labrenz M."/>
            <person name="Spormann A.M."/>
            <person name="Op den Camp H."/>
            <person name="Overmann J."/>
            <person name="Amann R."/>
            <person name="Jetten M.S.M."/>
            <person name="Mascher T."/>
            <person name="Medema M.H."/>
            <person name="Devos D.P."/>
            <person name="Kaster A.-K."/>
            <person name="Ovreas L."/>
            <person name="Rohde M."/>
            <person name="Galperin M.Y."/>
            <person name="Jogler C."/>
        </authorList>
    </citation>
    <scope>NUCLEOTIDE SEQUENCE [LARGE SCALE GENOMIC DNA]</scope>
    <source>
        <strain evidence="6 7">CA12</strain>
    </source>
</reference>
<dbReference type="Gene3D" id="3.40.30.10">
    <property type="entry name" value="Glutaredoxin"/>
    <property type="match status" value="1"/>
</dbReference>
<dbReference type="Gene3D" id="2.60.120.230">
    <property type="match status" value="1"/>
</dbReference>
<organism evidence="6 7">
    <name type="scientific">Alienimonas californiensis</name>
    <dbReference type="NCBI Taxonomy" id="2527989"/>
    <lineage>
        <taxon>Bacteria</taxon>
        <taxon>Pseudomonadati</taxon>
        <taxon>Planctomycetota</taxon>
        <taxon>Planctomycetia</taxon>
        <taxon>Planctomycetales</taxon>
        <taxon>Planctomycetaceae</taxon>
        <taxon>Alienimonas</taxon>
    </lineage>
</organism>
<dbReference type="InterPro" id="IPR036249">
    <property type="entry name" value="Thioredoxin-like_sf"/>
</dbReference>
<dbReference type="GO" id="GO:0009055">
    <property type="term" value="F:electron transfer activity"/>
    <property type="evidence" value="ECO:0007669"/>
    <property type="project" value="InterPro"/>
</dbReference>
<dbReference type="GO" id="GO:0016715">
    <property type="term" value="F:oxidoreductase activity, acting on paired donors, with incorporation or reduction of molecular oxygen, reduced ascorbate as one donor, and incorporation of one atom of oxygen"/>
    <property type="evidence" value="ECO:0007669"/>
    <property type="project" value="InterPro"/>
</dbReference>
<evidence type="ECO:0000313" key="6">
    <source>
        <dbReference type="EMBL" id="QDT15401.1"/>
    </source>
</evidence>
<keyword evidence="1 4" id="KW-0479">Metal-binding</keyword>
<dbReference type="InterPro" id="IPR000866">
    <property type="entry name" value="AhpC/TSA"/>
</dbReference>
<dbReference type="InterPro" id="IPR009056">
    <property type="entry name" value="Cyt_c-like_dom"/>
</dbReference>
<sequence length="590" mass="63248" precursor="true">MFVAPLLFAALAAGDVALTPVPFPADAELRDVHGARTTLGAALADESGEPARAAVIVFVGTECPLVQITAPRLRAVAEEGRKDGVRLVLVDANRQDSLSDLAEFRTRHEFDKAGVPVLKDPGNTLADALKAERTPEVLIFGPSGKDGRTLRYRGRIDDQYGVGTAKASASRDDFGLALASVLKGEPVAEPATEVVGCKIGRAREVDPNAAVTWASGPDGAPGAAAVIFDKCAPCHRPGEAAPFALLDYEEAAGWGPMLAEVVKEDRMPPWPADPAHGEFSNDARLSAAEKETLLTWVKAGCPEGDADAAPAPPTFAEGWRIGEPDAVFAMADEPAQVPAEGVIDYRYLRVDPGFTEDKYVVAAEPRPGNPAVVHHIIVRVIPPDANKKINAGDALIGYAPGLPPMQLKPGQAFKIKAGSQFLFEMHYTANGRPATDLSHVGLKFLDPAEFGGEESLTLVRSEAVMTHRFEIPPGAKSHEVTASRKAPGDFTLLALTPHMHFRGASFRYDLTTPDGETKTLLNVPEYDFNWQLRYDLAEPLRVKKGSTITCTATFDNSAGNPRNPDPTVAVRWGEQSWEEMMIGFLLIASE</sequence>
<evidence type="ECO:0000313" key="7">
    <source>
        <dbReference type="Proteomes" id="UP000318741"/>
    </source>
</evidence>
<dbReference type="GO" id="GO:0020037">
    <property type="term" value="F:heme binding"/>
    <property type="evidence" value="ECO:0007669"/>
    <property type="project" value="InterPro"/>
</dbReference>